<dbReference type="InterPro" id="IPR013149">
    <property type="entry name" value="ADH-like_C"/>
</dbReference>
<dbReference type="InterPro" id="IPR047122">
    <property type="entry name" value="Trans-enoyl_RdTase-like"/>
</dbReference>
<dbReference type="Pfam" id="PF08240">
    <property type="entry name" value="ADH_N"/>
    <property type="match status" value="1"/>
</dbReference>
<dbReference type="Pfam" id="PF00107">
    <property type="entry name" value="ADH_zinc_N"/>
    <property type="match status" value="1"/>
</dbReference>
<evidence type="ECO:0000313" key="3">
    <source>
        <dbReference type="Proteomes" id="UP000245946"/>
    </source>
</evidence>
<dbReference type="CDD" id="cd08249">
    <property type="entry name" value="enoyl_reductase_like"/>
    <property type="match status" value="1"/>
</dbReference>
<dbReference type="SUPFAM" id="SSF51735">
    <property type="entry name" value="NAD(P)-binding Rossmann-fold domains"/>
    <property type="match status" value="1"/>
</dbReference>
<dbReference type="EMBL" id="KZ819285">
    <property type="protein sequence ID" value="PWO00512.1"/>
    <property type="molecule type" value="Genomic_DNA"/>
</dbReference>
<organism evidence="2 3">
    <name type="scientific">Tilletiopsis washingtonensis</name>
    <dbReference type="NCBI Taxonomy" id="58919"/>
    <lineage>
        <taxon>Eukaryota</taxon>
        <taxon>Fungi</taxon>
        <taxon>Dikarya</taxon>
        <taxon>Basidiomycota</taxon>
        <taxon>Ustilaginomycotina</taxon>
        <taxon>Exobasidiomycetes</taxon>
        <taxon>Entylomatales</taxon>
        <taxon>Entylomatales incertae sedis</taxon>
        <taxon>Tilletiopsis</taxon>
    </lineage>
</organism>
<dbReference type="Proteomes" id="UP000245946">
    <property type="component" value="Unassembled WGS sequence"/>
</dbReference>
<dbReference type="OrthoDB" id="10257049at2759"/>
<dbReference type="InterPro" id="IPR011032">
    <property type="entry name" value="GroES-like_sf"/>
</dbReference>
<dbReference type="AlphaFoldDB" id="A0A316ZG78"/>
<gene>
    <name evidence="2" type="ORF">FA09DRAFT_327936</name>
</gene>
<dbReference type="InterPro" id="IPR020843">
    <property type="entry name" value="ER"/>
</dbReference>
<dbReference type="Gene3D" id="3.40.50.720">
    <property type="entry name" value="NAD(P)-binding Rossmann-like Domain"/>
    <property type="match status" value="1"/>
</dbReference>
<dbReference type="PANTHER" id="PTHR45348:SF2">
    <property type="entry name" value="ZINC-TYPE ALCOHOL DEHYDROGENASE-LIKE PROTEIN C2E1P3.01"/>
    <property type="match status" value="1"/>
</dbReference>
<dbReference type="RefSeq" id="XP_025600790.1">
    <property type="nucleotide sequence ID" value="XM_025741589.1"/>
</dbReference>
<dbReference type="SMART" id="SM00829">
    <property type="entry name" value="PKS_ER"/>
    <property type="match status" value="1"/>
</dbReference>
<dbReference type="GeneID" id="37269133"/>
<protein>
    <submittedName>
        <fullName evidence="2">GroES-like protein</fullName>
    </submittedName>
</protein>
<dbReference type="InterPro" id="IPR036291">
    <property type="entry name" value="NAD(P)-bd_dom_sf"/>
</dbReference>
<dbReference type="SUPFAM" id="SSF50129">
    <property type="entry name" value="GroES-like"/>
    <property type="match status" value="1"/>
</dbReference>
<dbReference type="PANTHER" id="PTHR45348">
    <property type="entry name" value="HYPOTHETICAL OXIDOREDUCTASE (EUROFUNG)"/>
    <property type="match status" value="1"/>
</dbReference>
<evidence type="ECO:0000313" key="2">
    <source>
        <dbReference type="EMBL" id="PWO00512.1"/>
    </source>
</evidence>
<accession>A0A316ZG78</accession>
<feature type="domain" description="Enoyl reductase (ER)" evidence="1">
    <location>
        <begin position="8"/>
        <end position="252"/>
    </location>
</feature>
<dbReference type="Gene3D" id="3.90.180.10">
    <property type="entry name" value="Medium-chain alcohol dehydrogenases, catalytic domain"/>
    <property type="match status" value="1"/>
</dbReference>
<dbReference type="STRING" id="58919.A0A316ZG78"/>
<proteinExistence type="predicted"/>
<keyword evidence="3" id="KW-1185">Reference proteome</keyword>
<sequence length="354" mass="38062">MAPSQMKALVAAAEHTTEVKTISVPKPGAGEVLIKVVAIDLNPTDWKHAKLMSPPGVIMGCDFLGTVEDSNGTDIAEGTKVAGFVHGGKYEDRGSFAEYLVSPTSVLTKVPDNVKDEVAVSIGIAGYTAVQALYIRLGLEKPTKDSTSLPQLAEDAPQLLVWSGATSVGQYAIQLGRASGYHVITTASPKNHEYLKSIGAAETYDYRDESTPEKIAEAHPKLSHALDCISEKGTQSLAARSLGKSGGSVVVLLKPEKDAIALREDVKIVHTLAYALLGKPFNYGPAEFKEDFVKSENEKLQPFTSGGILRHLLRSELIKGNKMKKMDGGLESVPQGMKYMEEGKVSAEKLYYLL</sequence>
<dbReference type="GO" id="GO:0016651">
    <property type="term" value="F:oxidoreductase activity, acting on NAD(P)H"/>
    <property type="evidence" value="ECO:0007669"/>
    <property type="project" value="InterPro"/>
</dbReference>
<evidence type="ECO:0000259" key="1">
    <source>
        <dbReference type="SMART" id="SM00829"/>
    </source>
</evidence>
<name>A0A316ZG78_9BASI</name>
<dbReference type="InterPro" id="IPR013154">
    <property type="entry name" value="ADH-like_N"/>
</dbReference>
<reference evidence="2 3" key="1">
    <citation type="journal article" date="2018" name="Mol. Biol. Evol.">
        <title>Broad Genomic Sampling Reveals a Smut Pathogenic Ancestry of the Fungal Clade Ustilaginomycotina.</title>
        <authorList>
            <person name="Kijpornyongpan T."/>
            <person name="Mondo S.J."/>
            <person name="Barry K."/>
            <person name="Sandor L."/>
            <person name="Lee J."/>
            <person name="Lipzen A."/>
            <person name="Pangilinan J."/>
            <person name="LaButti K."/>
            <person name="Hainaut M."/>
            <person name="Henrissat B."/>
            <person name="Grigoriev I.V."/>
            <person name="Spatafora J.W."/>
            <person name="Aime M.C."/>
        </authorList>
    </citation>
    <scope>NUCLEOTIDE SEQUENCE [LARGE SCALE GENOMIC DNA]</scope>
    <source>
        <strain evidence="2 3">MCA 4186</strain>
    </source>
</reference>